<proteinExistence type="predicted"/>
<reference evidence="1" key="2">
    <citation type="journal article" date="2020" name="Nat. Commun.">
        <title>Large-scale genome sequencing of mycorrhizal fungi provides insights into the early evolution of symbiotic traits.</title>
        <authorList>
            <person name="Miyauchi S."/>
            <person name="Kiss E."/>
            <person name="Kuo A."/>
            <person name="Drula E."/>
            <person name="Kohler A."/>
            <person name="Sanchez-Garcia M."/>
            <person name="Morin E."/>
            <person name="Andreopoulos B."/>
            <person name="Barry K.W."/>
            <person name="Bonito G."/>
            <person name="Buee M."/>
            <person name="Carver A."/>
            <person name="Chen C."/>
            <person name="Cichocki N."/>
            <person name="Clum A."/>
            <person name="Culley D."/>
            <person name="Crous P.W."/>
            <person name="Fauchery L."/>
            <person name="Girlanda M."/>
            <person name="Hayes R.D."/>
            <person name="Keri Z."/>
            <person name="LaButti K."/>
            <person name="Lipzen A."/>
            <person name="Lombard V."/>
            <person name="Magnuson J."/>
            <person name="Maillard F."/>
            <person name="Murat C."/>
            <person name="Nolan M."/>
            <person name="Ohm R.A."/>
            <person name="Pangilinan J."/>
            <person name="Pereira M.F."/>
            <person name="Perotto S."/>
            <person name="Peter M."/>
            <person name="Pfister S."/>
            <person name="Riley R."/>
            <person name="Sitrit Y."/>
            <person name="Stielow J.B."/>
            <person name="Szollosi G."/>
            <person name="Zifcakova L."/>
            <person name="Stursova M."/>
            <person name="Spatafora J.W."/>
            <person name="Tedersoo L."/>
            <person name="Vaario L.M."/>
            <person name="Yamada A."/>
            <person name="Yan M."/>
            <person name="Wang P."/>
            <person name="Xu J."/>
            <person name="Bruns T."/>
            <person name="Baldrian P."/>
            <person name="Vilgalys R."/>
            <person name="Dunand C."/>
            <person name="Henrissat B."/>
            <person name="Grigoriev I.V."/>
            <person name="Hibbett D."/>
            <person name="Nagy L.G."/>
            <person name="Martin F.M."/>
        </authorList>
    </citation>
    <scope>NUCLEOTIDE SEQUENCE</scope>
    <source>
        <strain evidence="1">P2</strain>
    </source>
</reference>
<protein>
    <submittedName>
        <fullName evidence="1">Uncharacterized protein</fullName>
    </submittedName>
</protein>
<comment type="caution">
    <text evidence="1">The sequence shown here is derived from an EMBL/GenBank/DDBJ whole genome shotgun (WGS) entry which is preliminary data.</text>
</comment>
<dbReference type="Proteomes" id="UP000886501">
    <property type="component" value="Unassembled WGS sequence"/>
</dbReference>
<evidence type="ECO:0000313" key="2">
    <source>
        <dbReference type="Proteomes" id="UP000886501"/>
    </source>
</evidence>
<dbReference type="EMBL" id="MU118495">
    <property type="protein sequence ID" value="KAF9642407.1"/>
    <property type="molecule type" value="Genomic_DNA"/>
</dbReference>
<accession>A0ACB6YYP1</accession>
<evidence type="ECO:0000313" key="1">
    <source>
        <dbReference type="EMBL" id="KAF9642407.1"/>
    </source>
</evidence>
<keyword evidence="2" id="KW-1185">Reference proteome</keyword>
<name>A0ACB6YYP1_THEGA</name>
<reference evidence="1" key="1">
    <citation type="submission" date="2019-10" db="EMBL/GenBank/DDBJ databases">
        <authorList>
            <consortium name="DOE Joint Genome Institute"/>
            <person name="Kuo A."/>
            <person name="Miyauchi S."/>
            <person name="Kiss E."/>
            <person name="Drula E."/>
            <person name="Kohler A."/>
            <person name="Sanchez-Garcia M."/>
            <person name="Andreopoulos B."/>
            <person name="Barry K.W."/>
            <person name="Bonito G."/>
            <person name="Buee M."/>
            <person name="Carver A."/>
            <person name="Chen C."/>
            <person name="Cichocki N."/>
            <person name="Clum A."/>
            <person name="Culley D."/>
            <person name="Crous P.W."/>
            <person name="Fauchery L."/>
            <person name="Girlanda M."/>
            <person name="Hayes R."/>
            <person name="Keri Z."/>
            <person name="Labutti K."/>
            <person name="Lipzen A."/>
            <person name="Lombard V."/>
            <person name="Magnuson J."/>
            <person name="Maillard F."/>
            <person name="Morin E."/>
            <person name="Murat C."/>
            <person name="Nolan M."/>
            <person name="Ohm R."/>
            <person name="Pangilinan J."/>
            <person name="Pereira M."/>
            <person name="Perotto S."/>
            <person name="Peter M."/>
            <person name="Riley R."/>
            <person name="Sitrit Y."/>
            <person name="Stielow B."/>
            <person name="Szollosi G."/>
            <person name="Zifcakova L."/>
            <person name="Stursova M."/>
            <person name="Spatafora J.W."/>
            <person name="Tedersoo L."/>
            <person name="Vaario L.-M."/>
            <person name="Yamada A."/>
            <person name="Yan M."/>
            <person name="Wang P."/>
            <person name="Xu J."/>
            <person name="Bruns T."/>
            <person name="Baldrian P."/>
            <person name="Vilgalys R."/>
            <person name="Henrissat B."/>
            <person name="Grigoriev I.V."/>
            <person name="Hibbett D."/>
            <person name="Nagy L.G."/>
            <person name="Martin F.M."/>
        </authorList>
    </citation>
    <scope>NUCLEOTIDE SEQUENCE</scope>
    <source>
        <strain evidence="1">P2</strain>
    </source>
</reference>
<sequence length="155" mass="16848">MSIPTLMRFTEPGRPIVIIPETVDTECLFAISTTFDSMQLFPTPQSRRSTVSATPQRNPLKRMREDDSVEPGLAPGPPKSASPAVPHSARRKPVKVVQRQDLATTRKPSPVTHSVTSSQSVWDSRSMLPPPSVPLRSSPALPSSPVKQGEEGEEA</sequence>
<organism evidence="1 2">
    <name type="scientific">Thelephora ganbajun</name>
    <name type="common">Ganba fungus</name>
    <dbReference type="NCBI Taxonomy" id="370292"/>
    <lineage>
        <taxon>Eukaryota</taxon>
        <taxon>Fungi</taxon>
        <taxon>Dikarya</taxon>
        <taxon>Basidiomycota</taxon>
        <taxon>Agaricomycotina</taxon>
        <taxon>Agaricomycetes</taxon>
        <taxon>Thelephorales</taxon>
        <taxon>Thelephoraceae</taxon>
        <taxon>Thelephora</taxon>
    </lineage>
</organism>
<gene>
    <name evidence="1" type="ORF">BDM02DRAFT_2270080</name>
</gene>